<dbReference type="Proteomes" id="UP001445335">
    <property type="component" value="Unassembled WGS sequence"/>
</dbReference>
<evidence type="ECO:0000313" key="3">
    <source>
        <dbReference type="Proteomes" id="UP001445335"/>
    </source>
</evidence>
<comment type="caution">
    <text evidence="2">The sequence shown here is derived from an EMBL/GenBank/DDBJ whole genome shotgun (WGS) entry which is preliminary data.</text>
</comment>
<accession>A0AAW1RZ51</accession>
<feature type="compositionally biased region" description="Low complexity" evidence="1">
    <location>
        <begin position="41"/>
        <end position="52"/>
    </location>
</feature>
<sequence length="336" mass="36202">MKVSIELDIEPHEVDLATELINALRQLTDHVRVRSKGGEVAPLQTPAAAQHAPPRPAGPQANGPPGFYEEPAKAPAPAIPAGFNPAPQRPHVVGPPPPAAPRPPAPPPAPPPPAPAPPQQLDRGQIMEGIKQMLRMLEDPDKLPDVTSSMEQLLKSGVMGSPDDALLTLLEAFSNMVFDPEHVQEGKSVVPYMSLLPRLPDEPYPFKTKMRDALIPKVLKHLTAKRAVAVDRTEFFAHAEAFASLVQLDFVSIPGAVQTIITLLKKPENRCAAVTMLGKTVEMCYLQLGQRCAPADLAKLQAALTAVSEPLFDYDKQYICEFMGWAQPGAAPAPAQ</sequence>
<proteinExistence type="predicted"/>
<gene>
    <name evidence="2" type="ORF">WJX81_008030</name>
</gene>
<organism evidence="2 3">
    <name type="scientific">Elliptochloris bilobata</name>
    <dbReference type="NCBI Taxonomy" id="381761"/>
    <lineage>
        <taxon>Eukaryota</taxon>
        <taxon>Viridiplantae</taxon>
        <taxon>Chlorophyta</taxon>
        <taxon>core chlorophytes</taxon>
        <taxon>Trebouxiophyceae</taxon>
        <taxon>Trebouxiophyceae incertae sedis</taxon>
        <taxon>Elliptochloris clade</taxon>
        <taxon>Elliptochloris</taxon>
    </lineage>
</organism>
<keyword evidence="3" id="KW-1185">Reference proteome</keyword>
<reference evidence="2 3" key="1">
    <citation type="journal article" date="2024" name="Nat. Commun.">
        <title>Phylogenomics reveals the evolutionary origins of lichenization in chlorophyte algae.</title>
        <authorList>
            <person name="Puginier C."/>
            <person name="Libourel C."/>
            <person name="Otte J."/>
            <person name="Skaloud P."/>
            <person name="Haon M."/>
            <person name="Grisel S."/>
            <person name="Petersen M."/>
            <person name="Berrin J.G."/>
            <person name="Delaux P.M."/>
            <person name="Dal Grande F."/>
            <person name="Keller J."/>
        </authorList>
    </citation>
    <scope>NUCLEOTIDE SEQUENCE [LARGE SCALE GENOMIC DNA]</scope>
    <source>
        <strain evidence="2 3">SAG 245.80</strain>
    </source>
</reference>
<feature type="compositionally biased region" description="Pro residues" evidence="1">
    <location>
        <begin position="93"/>
        <end position="118"/>
    </location>
</feature>
<name>A0AAW1RZ51_9CHLO</name>
<evidence type="ECO:0000313" key="2">
    <source>
        <dbReference type="EMBL" id="KAK9838376.1"/>
    </source>
</evidence>
<protein>
    <submittedName>
        <fullName evidence="2">Uncharacterized protein</fullName>
    </submittedName>
</protein>
<dbReference type="AlphaFoldDB" id="A0AAW1RZ51"/>
<evidence type="ECO:0000256" key="1">
    <source>
        <dbReference type="SAM" id="MobiDB-lite"/>
    </source>
</evidence>
<dbReference type="EMBL" id="JALJOU010000019">
    <property type="protein sequence ID" value="KAK9838376.1"/>
    <property type="molecule type" value="Genomic_DNA"/>
</dbReference>
<feature type="region of interest" description="Disordered" evidence="1">
    <location>
        <begin position="37"/>
        <end position="121"/>
    </location>
</feature>